<name>A0A542EDC7_9MICO</name>
<comment type="caution">
    <text evidence="1">The sequence shown here is derived from an EMBL/GenBank/DDBJ whole genome shotgun (WGS) entry which is preliminary data.</text>
</comment>
<keyword evidence="2" id="KW-1185">Reference proteome</keyword>
<sequence length="57" mass="6466">MATEKIKRITIWVLFAFVLYAIFTSPDKSADIVRNIWDLLASGVENMGDFFKAIIGK</sequence>
<dbReference type="AlphaFoldDB" id="A0A542EDC7"/>
<gene>
    <name evidence="1" type="ORF">FB459_0694</name>
</gene>
<dbReference type="Proteomes" id="UP000320806">
    <property type="component" value="Unassembled WGS sequence"/>
</dbReference>
<dbReference type="EMBL" id="VFMO01000001">
    <property type="protein sequence ID" value="TQJ13286.1"/>
    <property type="molecule type" value="Genomic_DNA"/>
</dbReference>
<proteinExistence type="predicted"/>
<dbReference type="RefSeq" id="WP_168990104.1">
    <property type="nucleotide sequence ID" value="NZ_BAABCI010000015.1"/>
</dbReference>
<evidence type="ECO:0000313" key="2">
    <source>
        <dbReference type="Proteomes" id="UP000320806"/>
    </source>
</evidence>
<organism evidence="1 2">
    <name type="scientific">Yimella lutea</name>
    <dbReference type="NCBI Taxonomy" id="587872"/>
    <lineage>
        <taxon>Bacteria</taxon>
        <taxon>Bacillati</taxon>
        <taxon>Actinomycetota</taxon>
        <taxon>Actinomycetes</taxon>
        <taxon>Micrococcales</taxon>
        <taxon>Dermacoccaceae</taxon>
        <taxon>Yimella</taxon>
    </lineage>
</organism>
<protein>
    <submittedName>
        <fullName evidence="1">Uncharacterized protein</fullName>
    </submittedName>
</protein>
<evidence type="ECO:0000313" key="1">
    <source>
        <dbReference type="EMBL" id="TQJ13286.1"/>
    </source>
</evidence>
<reference evidence="1 2" key="1">
    <citation type="submission" date="2019-06" db="EMBL/GenBank/DDBJ databases">
        <title>Sequencing the genomes of 1000 actinobacteria strains.</title>
        <authorList>
            <person name="Klenk H.-P."/>
        </authorList>
    </citation>
    <scope>NUCLEOTIDE SEQUENCE [LARGE SCALE GENOMIC DNA]</scope>
    <source>
        <strain evidence="1 2">DSM 19828</strain>
    </source>
</reference>
<accession>A0A542EDC7</accession>